<feature type="transmembrane region" description="Helical" evidence="2">
    <location>
        <begin position="121"/>
        <end position="148"/>
    </location>
</feature>
<proteinExistence type="predicted"/>
<organism evidence="3 4">
    <name type="scientific">Diversispora epigaea</name>
    <dbReference type="NCBI Taxonomy" id="1348612"/>
    <lineage>
        <taxon>Eukaryota</taxon>
        <taxon>Fungi</taxon>
        <taxon>Fungi incertae sedis</taxon>
        <taxon>Mucoromycota</taxon>
        <taxon>Glomeromycotina</taxon>
        <taxon>Glomeromycetes</taxon>
        <taxon>Diversisporales</taxon>
        <taxon>Diversisporaceae</taxon>
        <taxon>Diversispora</taxon>
    </lineage>
</organism>
<protein>
    <submittedName>
        <fullName evidence="3">Uncharacterized protein</fullName>
    </submittedName>
</protein>
<dbReference type="EMBL" id="PQFF01000440">
    <property type="protein sequence ID" value="RHZ49967.1"/>
    <property type="molecule type" value="Genomic_DNA"/>
</dbReference>
<evidence type="ECO:0000313" key="4">
    <source>
        <dbReference type="Proteomes" id="UP000266861"/>
    </source>
</evidence>
<accession>A0A397GHK7</accession>
<evidence type="ECO:0000256" key="1">
    <source>
        <dbReference type="SAM" id="MobiDB-lite"/>
    </source>
</evidence>
<evidence type="ECO:0000256" key="2">
    <source>
        <dbReference type="SAM" id="Phobius"/>
    </source>
</evidence>
<keyword evidence="2" id="KW-1133">Transmembrane helix</keyword>
<feature type="region of interest" description="Disordered" evidence="1">
    <location>
        <begin position="41"/>
        <end position="64"/>
    </location>
</feature>
<dbReference type="Proteomes" id="UP000266861">
    <property type="component" value="Unassembled WGS sequence"/>
</dbReference>
<sequence length="233" mass="26334">MNSSRVNHNNIFFFVLMVTLVLIVNCIVLSKASSENELNTAQKNDNFGSNNNDSTNKNNDNDTNSEENPFKPIIIIFTILWNIVMMIYWIITMIFTPFIWISKILFNAFIYNPYMAVKAVLYFFSPLFIFCSVALALGICVGGTAGWFSEVIVGVLTAPNNIEIMPSGIENNKRMAKLKRRAAALANLKARNGGRIPEEYYRHNMLPKRDGSMEEYGNDYNNNKEFLAAGVGE</sequence>
<keyword evidence="4" id="KW-1185">Reference proteome</keyword>
<feature type="transmembrane region" description="Helical" evidence="2">
    <location>
        <begin position="12"/>
        <end position="30"/>
    </location>
</feature>
<name>A0A397GHK7_9GLOM</name>
<reference evidence="3 4" key="1">
    <citation type="submission" date="2018-08" db="EMBL/GenBank/DDBJ databases">
        <title>Genome and evolution of the arbuscular mycorrhizal fungus Diversispora epigaea (formerly Glomus versiforme) and its bacterial endosymbionts.</title>
        <authorList>
            <person name="Sun X."/>
            <person name="Fei Z."/>
            <person name="Harrison M."/>
        </authorList>
    </citation>
    <scope>NUCLEOTIDE SEQUENCE [LARGE SCALE GENOMIC DNA]</scope>
    <source>
        <strain evidence="3 4">IT104</strain>
    </source>
</reference>
<feature type="compositionally biased region" description="Low complexity" evidence="1">
    <location>
        <begin position="43"/>
        <end position="62"/>
    </location>
</feature>
<feature type="transmembrane region" description="Helical" evidence="2">
    <location>
        <begin position="73"/>
        <end position="100"/>
    </location>
</feature>
<keyword evidence="2" id="KW-0812">Transmembrane</keyword>
<dbReference type="OrthoDB" id="2399569at2759"/>
<keyword evidence="2" id="KW-0472">Membrane</keyword>
<dbReference type="AlphaFoldDB" id="A0A397GHK7"/>
<evidence type="ECO:0000313" key="3">
    <source>
        <dbReference type="EMBL" id="RHZ49967.1"/>
    </source>
</evidence>
<gene>
    <name evidence="3" type="ORF">Glove_508g64</name>
</gene>
<comment type="caution">
    <text evidence="3">The sequence shown here is derived from an EMBL/GenBank/DDBJ whole genome shotgun (WGS) entry which is preliminary data.</text>
</comment>